<accession>B4DA02</accession>
<dbReference type="STRING" id="497964.CfE428DRAFT_5719"/>
<comment type="caution">
    <text evidence="1">The sequence shown here is derived from an EMBL/GenBank/DDBJ whole genome shotgun (WGS) entry which is preliminary data.</text>
</comment>
<protein>
    <submittedName>
        <fullName evidence="1">Uncharacterized protein</fullName>
    </submittedName>
</protein>
<dbReference type="SUPFAM" id="SSF140736">
    <property type="entry name" value="Rv1873-like"/>
    <property type="match status" value="1"/>
</dbReference>
<dbReference type="RefSeq" id="WP_006983040.1">
    <property type="nucleotide sequence ID" value="NZ_ABVL01000028.1"/>
</dbReference>
<keyword evidence="2" id="KW-1185">Reference proteome</keyword>
<dbReference type="Pfam" id="PF08837">
    <property type="entry name" value="DUF1810"/>
    <property type="match status" value="1"/>
</dbReference>
<proteinExistence type="predicted"/>
<reference evidence="1 2" key="1">
    <citation type="journal article" date="2011" name="J. Bacteriol.">
        <title>Genome sequence of Chthoniobacter flavus Ellin428, an aerobic heterotrophic soil bacterium.</title>
        <authorList>
            <person name="Kant R."/>
            <person name="van Passel M.W."/>
            <person name="Palva A."/>
            <person name="Lucas S."/>
            <person name="Lapidus A."/>
            <person name="Glavina Del Rio T."/>
            <person name="Dalin E."/>
            <person name="Tice H."/>
            <person name="Bruce D."/>
            <person name="Goodwin L."/>
            <person name="Pitluck S."/>
            <person name="Larimer F.W."/>
            <person name="Land M.L."/>
            <person name="Hauser L."/>
            <person name="Sangwan P."/>
            <person name="de Vos W.M."/>
            <person name="Janssen P.H."/>
            <person name="Smidt H."/>
        </authorList>
    </citation>
    <scope>NUCLEOTIDE SEQUENCE [LARGE SCALE GENOMIC DNA]</scope>
    <source>
        <strain evidence="1 2">Ellin428</strain>
    </source>
</reference>
<dbReference type="InterPro" id="IPR014937">
    <property type="entry name" value="DUF1810"/>
</dbReference>
<organism evidence="1 2">
    <name type="scientific">Chthoniobacter flavus Ellin428</name>
    <dbReference type="NCBI Taxonomy" id="497964"/>
    <lineage>
        <taxon>Bacteria</taxon>
        <taxon>Pseudomonadati</taxon>
        <taxon>Verrucomicrobiota</taxon>
        <taxon>Spartobacteria</taxon>
        <taxon>Chthoniobacterales</taxon>
        <taxon>Chthoniobacteraceae</taxon>
        <taxon>Chthoniobacter</taxon>
    </lineage>
</organism>
<evidence type="ECO:0000313" key="1">
    <source>
        <dbReference type="EMBL" id="EDY16756.1"/>
    </source>
</evidence>
<sequence length="101" mass="11088">MDEACAYLRDPSLRSHYEEITNAVAEHIGRGAPIEHLMGGSTDAFKLASSLTLFRAAATRLAEDKDGADFQRLAQTCDAILQRTATQGYPPCEFTLERIAE</sequence>
<gene>
    <name evidence="1" type="ORF">CfE428DRAFT_5719</name>
</gene>
<dbReference type="InParanoid" id="B4DA02"/>
<evidence type="ECO:0000313" key="2">
    <source>
        <dbReference type="Proteomes" id="UP000005824"/>
    </source>
</evidence>
<name>B4DA02_9BACT</name>
<dbReference type="EMBL" id="ABVL01000028">
    <property type="protein sequence ID" value="EDY16756.1"/>
    <property type="molecule type" value="Genomic_DNA"/>
</dbReference>
<dbReference type="eggNOG" id="COG5579">
    <property type="taxonomic scope" value="Bacteria"/>
</dbReference>
<dbReference type="AlphaFoldDB" id="B4DA02"/>
<dbReference type="Gene3D" id="1.25.40.380">
    <property type="entry name" value="Protein of unknown function DUF1810"/>
    <property type="match status" value="1"/>
</dbReference>
<dbReference type="Proteomes" id="UP000005824">
    <property type="component" value="Unassembled WGS sequence"/>
</dbReference>
<dbReference type="InterPro" id="IPR036287">
    <property type="entry name" value="Rv1873-like_sf"/>
</dbReference>